<feature type="region of interest" description="Disordered" evidence="1">
    <location>
        <begin position="263"/>
        <end position="314"/>
    </location>
</feature>
<dbReference type="Proteomes" id="UP000483820">
    <property type="component" value="Chromosome X"/>
</dbReference>
<evidence type="ECO:0000256" key="1">
    <source>
        <dbReference type="SAM" id="MobiDB-lite"/>
    </source>
</evidence>
<name>A0A6A5G291_CAERE</name>
<reference evidence="2 3" key="1">
    <citation type="submission" date="2019-12" db="EMBL/GenBank/DDBJ databases">
        <title>Chromosome-level assembly of the Caenorhabditis remanei genome.</title>
        <authorList>
            <person name="Teterina A.A."/>
            <person name="Willis J.H."/>
            <person name="Phillips P.C."/>
        </authorList>
    </citation>
    <scope>NUCLEOTIDE SEQUENCE [LARGE SCALE GENOMIC DNA]</scope>
    <source>
        <strain evidence="2 3">PX506</strain>
        <tissue evidence="2">Whole organism</tissue>
    </source>
</reference>
<feature type="compositionally biased region" description="Polar residues" evidence="1">
    <location>
        <begin position="167"/>
        <end position="184"/>
    </location>
</feature>
<accession>A0A6A5G291</accession>
<feature type="compositionally biased region" description="Basic and acidic residues" evidence="1">
    <location>
        <begin position="303"/>
        <end position="314"/>
    </location>
</feature>
<comment type="caution">
    <text evidence="2">The sequence shown here is derived from an EMBL/GenBank/DDBJ whole genome shotgun (WGS) entry which is preliminary data.</text>
</comment>
<dbReference type="RefSeq" id="XP_053579801.1">
    <property type="nucleotide sequence ID" value="XM_053736235.1"/>
</dbReference>
<feature type="compositionally biased region" description="Basic and acidic residues" evidence="1">
    <location>
        <begin position="263"/>
        <end position="272"/>
    </location>
</feature>
<dbReference type="GeneID" id="9822703"/>
<protein>
    <submittedName>
        <fullName evidence="2">Uncharacterized protein</fullName>
    </submittedName>
</protein>
<organism evidence="2 3">
    <name type="scientific">Caenorhabditis remanei</name>
    <name type="common">Caenorhabditis vulgaris</name>
    <dbReference type="NCBI Taxonomy" id="31234"/>
    <lineage>
        <taxon>Eukaryota</taxon>
        <taxon>Metazoa</taxon>
        <taxon>Ecdysozoa</taxon>
        <taxon>Nematoda</taxon>
        <taxon>Chromadorea</taxon>
        <taxon>Rhabditida</taxon>
        <taxon>Rhabditina</taxon>
        <taxon>Rhabditomorpha</taxon>
        <taxon>Rhabditoidea</taxon>
        <taxon>Rhabditidae</taxon>
        <taxon>Peloderinae</taxon>
        <taxon>Caenorhabditis</taxon>
    </lineage>
</organism>
<gene>
    <name evidence="2" type="ORF">GCK72_025201</name>
</gene>
<feature type="region of interest" description="Disordered" evidence="1">
    <location>
        <begin position="167"/>
        <end position="189"/>
    </location>
</feature>
<proteinExistence type="predicted"/>
<evidence type="ECO:0000313" key="3">
    <source>
        <dbReference type="Proteomes" id="UP000483820"/>
    </source>
</evidence>
<dbReference type="EMBL" id="WUAV01000006">
    <property type="protein sequence ID" value="KAF1748734.1"/>
    <property type="molecule type" value="Genomic_DNA"/>
</dbReference>
<dbReference type="AlphaFoldDB" id="A0A6A5G291"/>
<evidence type="ECO:0000313" key="2">
    <source>
        <dbReference type="EMBL" id="KAF1748734.1"/>
    </source>
</evidence>
<dbReference type="CTD" id="9822703"/>
<feature type="compositionally biased region" description="Acidic residues" evidence="1">
    <location>
        <begin position="287"/>
        <end position="302"/>
    </location>
</feature>
<dbReference type="KEGG" id="crq:GCK72_025201"/>
<sequence>MVLPFHTSKIDDWSITIPNKSETQNNALHMSEKVMKDHSRTPHLVTHPYLKKNSKGQSAEAESGRIHDVGQSSATLFGTVPSTSPSGTVPTATPFGRVLSAPPIATEPPTPPFGTVPPTTPLATIPPNGFISNFLHYNQIMQNFANNGLAANILSTFQVPPATPFSFSSSDLPTTSNTPLQETPNLMDGNPEILEQINELLTKSSMKEDLPHNEECVERVAGNDMPNNRVWFDVEPERNVAADINANFVLNIVFQNRREAAEQARDENRGENLNETANNNDHQAVEDREEEEEPRDFEENDHDGDGRGRVPDNN</sequence>
<feature type="compositionally biased region" description="Polar residues" evidence="1">
    <location>
        <begin position="273"/>
        <end position="282"/>
    </location>
</feature>